<dbReference type="AlphaFoldDB" id="R7UZB0"/>
<proteinExistence type="predicted"/>
<dbReference type="EMBL" id="AMQN01006438">
    <property type="status" value="NOT_ANNOTATED_CDS"/>
    <property type="molecule type" value="Genomic_DNA"/>
</dbReference>
<name>R7UZB0_CAPTE</name>
<protein>
    <submittedName>
        <fullName evidence="1 2">Uncharacterized protein</fullName>
    </submittedName>
</protein>
<dbReference type="EMBL" id="KB298361">
    <property type="protein sequence ID" value="ELU09292.1"/>
    <property type="molecule type" value="Genomic_DNA"/>
</dbReference>
<organism evidence="1">
    <name type="scientific">Capitella teleta</name>
    <name type="common">Polychaete worm</name>
    <dbReference type="NCBI Taxonomy" id="283909"/>
    <lineage>
        <taxon>Eukaryota</taxon>
        <taxon>Metazoa</taxon>
        <taxon>Spiralia</taxon>
        <taxon>Lophotrochozoa</taxon>
        <taxon>Annelida</taxon>
        <taxon>Polychaeta</taxon>
        <taxon>Sedentaria</taxon>
        <taxon>Scolecida</taxon>
        <taxon>Capitellidae</taxon>
        <taxon>Capitella</taxon>
    </lineage>
</organism>
<accession>R7UZB0</accession>
<dbReference type="EnsemblMetazoa" id="CapteT192510">
    <property type="protein sequence ID" value="CapteP192510"/>
    <property type="gene ID" value="CapteG192510"/>
</dbReference>
<dbReference type="HOGENOM" id="CLU_1950815_0_0_1"/>
<keyword evidence="3" id="KW-1185">Reference proteome</keyword>
<evidence type="ECO:0000313" key="3">
    <source>
        <dbReference type="Proteomes" id="UP000014760"/>
    </source>
</evidence>
<reference evidence="3" key="1">
    <citation type="submission" date="2012-12" db="EMBL/GenBank/DDBJ databases">
        <authorList>
            <person name="Hellsten U."/>
            <person name="Grimwood J."/>
            <person name="Chapman J.A."/>
            <person name="Shapiro H."/>
            <person name="Aerts A."/>
            <person name="Otillar R.P."/>
            <person name="Terry A.Y."/>
            <person name="Boore J.L."/>
            <person name="Simakov O."/>
            <person name="Marletaz F."/>
            <person name="Cho S.-J."/>
            <person name="Edsinger-Gonzales E."/>
            <person name="Havlak P."/>
            <person name="Kuo D.-H."/>
            <person name="Larsson T."/>
            <person name="Lv J."/>
            <person name="Arendt D."/>
            <person name="Savage R."/>
            <person name="Osoegawa K."/>
            <person name="de Jong P."/>
            <person name="Lindberg D.R."/>
            <person name="Seaver E.C."/>
            <person name="Weisblat D.A."/>
            <person name="Putnam N.H."/>
            <person name="Grigoriev I.V."/>
            <person name="Rokhsar D.S."/>
        </authorList>
    </citation>
    <scope>NUCLEOTIDE SEQUENCE</scope>
    <source>
        <strain evidence="3">I ESC-2004</strain>
    </source>
</reference>
<gene>
    <name evidence="1" type="ORF">CAPTEDRAFT_192510</name>
</gene>
<evidence type="ECO:0000313" key="2">
    <source>
        <dbReference type="EnsemblMetazoa" id="CapteP192510"/>
    </source>
</evidence>
<sequence>MTDKSANSGLGLVQDIFTECATGEECDCRKTFDIGSDKKENEFTTFPWLPHPQCVTNRELIQDCINIPHGRVESRIEKFGSKIISCVTGIVFYTHQFLLEKGSRSRVVISFKNWPTKEIIEHPREVHEK</sequence>
<reference evidence="2" key="3">
    <citation type="submission" date="2015-06" db="UniProtKB">
        <authorList>
            <consortium name="EnsemblMetazoa"/>
        </authorList>
    </citation>
    <scope>IDENTIFICATION</scope>
</reference>
<dbReference type="Proteomes" id="UP000014760">
    <property type="component" value="Unassembled WGS sequence"/>
</dbReference>
<evidence type="ECO:0000313" key="1">
    <source>
        <dbReference type="EMBL" id="ELU09292.1"/>
    </source>
</evidence>
<reference evidence="1 3" key="2">
    <citation type="journal article" date="2013" name="Nature">
        <title>Insights into bilaterian evolution from three spiralian genomes.</title>
        <authorList>
            <person name="Simakov O."/>
            <person name="Marletaz F."/>
            <person name="Cho S.J."/>
            <person name="Edsinger-Gonzales E."/>
            <person name="Havlak P."/>
            <person name="Hellsten U."/>
            <person name="Kuo D.H."/>
            <person name="Larsson T."/>
            <person name="Lv J."/>
            <person name="Arendt D."/>
            <person name="Savage R."/>
            <person name="Osoegawa K."/>
            <person name="de Jong P."/>
            <person name="Grimwood J."/>
            <person name="Chapman J.A."/>
            <person name="Shapiro H."/>
            <person name="Aerts A."/>
            <person name="Otillar R.P."/>
            <person name="Terry A.Y."/>
            <person name="Boore J.L."/>
            <person name="Grigoriev I.V."/>
            <person name="Lindberg D.R."/>
            <person name="Seaver E.C."/>
            <person name="Weisblat D.A."/>
            <person name="Putnam N.H."/>
            <person name="Rokhsar D.S."/>
        </authorList>
    </citation>
    <scope>NUCLEOTIDE SEQUENCE</scope>
    <source>
        <strain evidence="1 3">I ESC-2004</strain>
    </source>
</reference>